<evidence type="ECO:0000313" key="2">
    <source>
        <dbReference type="EMBL" id="CAG9787485.1"/>
    </source>
</evidence>
<evidence type="ECO:0000313" key="3">
    <source>
        <dbReference type="Proteomes" id="UP001153714"/>
    </source>
</evidence>
<feature type="chain" id="PRO_5040131876" evidence="1">
    <location>
        <begin position="19"/>
        <end position="228"/>
    </location>
</feature>
<proteinExistence type="predicted"/>
<evidence type="ECO:0000256" key="1">
    <source>
        <dbReference type="SAM" id="SignalP"/>
    </source>
</evidence>
<dbReference type="AlphaFoldDB" id="A0A9N9R1D3"/>
<accession>A0A9N9R1D3</accession>
<keyword evidence="1" id="KW-0732">Signal</keyword>
<protein>
    <submittedName>
        <fullName evidence="2">Uncharacterized protein</fullName>
    </submittedName>
</protein>
<dbReference type="EMBL" id="OU893348">
    <property type="protein sequence ID" value="CAG9787485.1"/>
    <property type="molecule type" value="Genomic_DNA"/>
</dbReference>
<gene>
    <name evidence="2" type="ORF">DIATSA_LOCUS5359</name>
</gene>
<keyword evidence="3" id="KW-1185">Reference proteome</keyword>
<feature type="signal peptide" evidence="1">
    <location>
        <begin position="1"/>
        <end position="18"/>
    </location>
</feature>
<dbReference type="OrthoDB" id="6931130at2759"/>
<reference evidence="2" key="2">
    <citation type="submission" date="2022-10" db="EMBL/GenBank/DDBJ databases">
        <authorList>
            <consortium name="ENA_rothamsted_submissions"/>
            <consortium name="culmorum"/>
            <person name="King R."/>
        </authorList>
    </citation>
    <scope>NUCLEOTIDE SEQUENCE</scope>
</reference>
<sequence>MYGYAVIALLALAANAHAQDTSLWVEVSPTTDEVEEIEKRYTPELVKELQSAKDDTLLLYTEFSGRAGMELRHFLREMSGFSNRSAATLGSAVLNSAPESCRQELQKKLFKVESDVKLAASFSGVNHHKFLLGHMVVFRMHLNKSEDYIKKCDRVIASCGISCETTPRVRRWRRHAADEIHRVRDDIQHTRRSYKDLLTHAHRHLNHLRKQANNRAKEIIEHFITCIH</sequence>
<organism evidence="2 3">
    <name type="scientific">Diatraea saccharalis</name>
    <name type="common">sugarcane borer</name>
    <dbReference type="NCBI Taxonomy" id="40085"/>
    <lineage>
        <taxon>Eukaryota</taxon>
        <taxon>Metazoa</taxon>
        <taxon>Ecdysozoa</taxon>
        <taxon>Arthropoda</taxon>
        <taxon>Hexapoda</taxon>
        <taxon>Insecta</taxon>
        <taxon>Pterygota</taxon>
        <taxon>Neoptera</taxon>
        <taxon>Endopterygota</taxon>
        <taxon>Lepidoptera</taxon>
        <taxon>Glossata</taxon>
        <taxon>Ditrysia</taxon>
        <taxon>Pyraloidea</taxon>
        <taxon>Crambidae</taxon>
        <taxon>Crambinae</taxon>
        <taxon>Diatraea</taxon>
    </lineage>
</organism>
<dbReference type="Proteomes" id="UP001153714">
    <property type="component" value="Chromosome 17"/>
</dbReference>
<reference evidence="2" key="1">
    <citation type="submission" date="2021-12" db="EMBL/GenBank/DDBJ databases">
        <authorList>
            <person name="King R."/>
        </authorList>
    </citation>
    <scope>NUCLEOTIDE SEQUENCE</scope>
</reference>
<name>A0A9N9R1D3_9NEOP</name>